<feature type="transmembrane region" description="Helical" evidence="10">
    <location>
        <begin position="244"/>
        <end position="266"/>
    </location>
</feature>
<accession>A0A2T0X4D2</accession>
<evidence type="ECO:0000256" key="2">
    <source>
        <dbReference type="ARBA" id="ARBA00022448"/>
    </source>
</evidence>
<feature type="transmembrane region" description="Helical" evidence="10">
    <location>
        <begin position="468"/>
        <end position="485"/>
    </location>
</feature>
<feature type="region of interest" description="Disordered" evidence="9">
    <location>
        <begin position="672"/>
        <end position="691"/>
    </location>
</feature>
<feature type="domain" description="Cytochrome oxidase subunit I profile" evidence="11">
    <location>
        <begin position="48"/>
        <end position="570"/>
    </location>
</feature>
<dbReference type="InterPro" id="IPR036927">
    <property type="entry name" value="Cyt_c_oxase-like_su1_sf"/>
</dbReference>
<gene>
    <name evidence="12" type="ORF">BCF33_2684</name>
</gene>
<keyword evidence="7" id="KW-0408">Iron</keyword>
<feature type="transmembrane region" description="Helical" evidence="10">
    <location>
        <begin position="505"/>
        <end position="528"/>
    </location>
</feature>
<dbReference type="GO" id="GO:0022904">
    <property type="term" value="P:respiratory electron transport chain"/>
    <property type="evidence" value="ECO:0007669"/>
    <property type="project" value="TreeGrafter"/>
</dbReference>
<feature type="transmembrane region" description="Helical" evidence="10">
    <location>
        <begin position="151"/>
        <end position="173"/>
    </location>
</feature>
<dbReference type="Gene3D" id="1.20.210.10">
    <property type="entry name" value="Cytochrome c oxidase-like, subunit I domain"/>
    <property type="match status" value="1"/>
</dbReference>
<keyword evidence="10" id="KW-0812">Transmembrane</keyword>
<dbReference type="OrthoDB" id="9803294at2"/>
<dbReference type="GO" id="GO:0005886">
    <property type="term" value="C:plasma membrane"/>
    <property type="evidence" value="ECO:0007669"/>
    <property type="project" value="TreeGrafter"/>
</dbReference>
<dbReference type="GO" id="GO:0009486">
    <property type="term" value="F:cytochrome bo3 ubiquinol oxidase activity"/>
    <property type="evidence" value="ECO:0007669"/>
    <property type="project" value="TreeGrafter"/>
</dbReference>
<feature type="transmembrane region" description="Helical" evidence="10">
    <location>
        <begin position="600"/>
        <end position="617"/>
    </location>
</feature>
<dbReference type="AlphaFoldDB" id="A0A2T0X4D2"/>
<sequence length="691" mass="75604">MADPIFGRLDWTVTPFDDFFRDPSINEGVAAAAASAVPLGAVAVIAFLTWKGLWGPLWRDWLTSADHKKIGIMYFVLAGVMMLRGVLEGAVMRTHQVTALDGGVLSAEHFAQLFSTHGTIMIFFVATPLITGLMNYVVPLQIGARDVAFPVLNQISLGLTAAGAGLVMISLVIGKFGTGGWTMYPPYTGTTFSPGPGVDYWVWAIGISGIGSTLAGINIAVTIYKKRSPGMKFLRMPIFTWTSLCTAIMMIYAFPALTVSTAMLALDRSLDFRFFTNDLGGNMMQYANIFWMFGHPEVYIVVLPAYGVFSEIAATFSAKRIYSYNSMVIATSAIAVISFTVWLHHFFTMGQGASVNAAFGIATMIIAVPTGVKVYNWMATMFRGRVRLSVPIIYLVGFFFLFVFGGLTGVILANPTIDYQVHNSQFLVAHFHNVLIPGVLFGVLAGVHYWFPKAFGFRLHEGPARLEAYLWFGGFSLAFLPLYWLGLMGMPRRSASYDNPAFEPAMWLAVVGAAMVVGALGVAIWNFWASARDREALACPVGDPWDGRTLEWSIPSPPPEYNFYALPRVNTVDAWTVEKAVGHPYEMAPRYTDIEMPRSTAMGVVIGGASAAMGFAITWWIWWLAALSFAVIVAALIARAFVRETTRTIKAVEVEVAHRAFLREASRTPAVGRDDEIAPDNLGHARPAVPA</sequence>
<dbReference type="SUPFAM" id="SSF81442">
    <property type="entry name" value="Cytochrome c oxidase subunit I-like"/>
    <property type="match status" value="1"/>
</dbReference>
<feature type="transmembrane region" description="Helical" evidence="10">
    <location>
        <begin position="321"/>
        <end position="343"/>
    </location>
</feature>
<reference evidence="12 13" key="1">
    <citation type="submission" date="2018-03" db="EMBL/GenBank/DDBJ databases">
        <title>Genomic Encyclopedia of Archaeal and Bacterial Type Strains, Phase II (KMG-II): from individual species to whole genera.</title>
        <authorList>
            <person name="Goeker M."/>
        </authorList>
    </citation>
    <scope>NUCLEOTIDE SEQUENCE [LARGE SCALE GENOMIC DNA]</scope>
    <source>
        <strain evidence="12 13">DSM 29318</strain>
    </source>
</reference>
<feature type="transmembrane region" description="Helical" evidence="10">
    <location>
        <begin position="70"/>
        <end position="87"/>
    </location>
</feature>
<evidence type="ECO:0000256" key="9">
    <source>
        <dbReference type="SAM" id="MobiDB-lite"/>
    </source>
</evidence>
<keyword evidence="6" id="KW-0249">Electron transport</keyword>
<keyword evidence="2" id="KW-0813">Transport</keyword>
<feature type="transmembrane region" description="Helical" evidence="10">
    <location>
        <begin position="623"/>
        <end position="642"/>
    </location>
</feature>
<feature type="transmembrane region" description="Helical" evidence="10">
    <location>
        <begin position="425"/>
        <end position="447"/>
    </location>
</feature>
<dbReference type="InterPro" id="IPR023616">
    <property type="entry name" value="Cyt_c_oxase-like_su1_dom"/>
</dbReference>
<protein>
    <submittedName>
        <fullName evidence="12">Cytochrome o ubiquinol oxidase subunit 1</fullName>
    </submittedName>
</protein>
<keyword evidence="13" id="KW-1185">Reference proteome</keyword>
<feature type="transmembrane region" description="Helical" evidence="10">
    <location>
        <begin position="286"/>
        <end position="309"/>
    </location>
</feature>
<evidence type="ECO:0000256" key="6">
    <source>
        <dbReference type="ARBA" id="ARBA00022982"/>
    </source>
</evidence>
<evidence type="ECO:0000256" key="8">
    <source>
        <dbReference type="ARBA" id="ARBA00023008"/>
    </source>
</evidence>
<evidence type="ECO:0000313" key="12">
    <source>
        <dbReference type="EMBL" id="PRY93799.1"/>
    </source>
</evidence>
<keyword evidence="3" id="KW-0349">Heme</keyword>
<comment type="similarity">
    <text evidence="1">Belongs to the heme-copper respiratory oxidase family.</text>
</comment>
<keyword evidence="5" id="KW-0479">Metal-binding</keyword>
<feature type="transmembrane region" description="Helical" evidence="10">
    <location>
        <begin position="388"/>
        <end position="413"/>
    </location>
</feature>
<dbReference type="RefSeq" id="WP_106161404.1">
    <property type="nucleotide sequence ID" value="NZ_PVTT01000002.1"/>
</dbReference>
<evidence type="ECO:0000256" key="1">
    <source>
        <dbReference type="ARBA" id="ARBA00009578"/>
    </source>
</evidence>
<evidence type="ECO:0000256" key="7">
    <source>
        <dbReference type="ARBA" id="ARBA00023004"/>
    </source>
</evidence>
<evidence type="ECO:0000256" key="5">
    <source>
        <dbReference type="ARBA" id="ARBA00022723"/>
    </source>
</evidence>
<dbReference type="GO" id="GO:0009060">
    <property type="term" value="P:aerobic respiration"/>
    <property type="evidence" value="ECO:0007669"/>
    <property type="project" value="InterPro"/>
</dbReference>
<dbReference type="GO" id="GO:0046872">
    <property type="term" value="F:metal ion binding"/>
    <property type="evidence" value="ECO:0007669"/>
    <property type="project" value="UniProtKB-KW"/>
</dbReference>
<dbReference type="PROSITE" id="PS50855">
    <property type="entry name" value="COX1"/>
    <property type="match status" value="1"/>
</dbReference>
<evidence type="ECO:0000256" key="3">
    <source>
        <dbReference type="ARBA" id="ARBA00022617"/>
    </source>
</evidence>
<keyword evidence="10" id="KW-0472">Membrane</keyword>
<proteinExistence type="inferred from homology"/>
<dbReference type="EMBL" id="PVTT01000002">
    <property type="protein sequence ID" value="PRY93799.1"/>
    <property type="molecule type" value="Genomic_DNA"/>
</dbReference>
<feature type="transmembrane region" description="Helical" evidence="10">
    <location>
        <begin position="355"/>
        <end position="376"/>
    </location>
</feature>
<feature type="transmembrane region" description="Helical" evidence="10">
    <location>
        <begin position="200"/>
        <end position="224"/>
    </location>
</feature>
<dbReference type="Proteomes" id="UP000238801">
    <property type="component" value="Unassembled WGS sequence"/>
</dbReference>
<feature type="transmembrane region" description="Helical" evidence="10">
    <location>
        <begin position="120"/>
        <end position="139"/>
    </location>
</feature>
<evidence type="ECO:0000256" key="10">
    <source>
        <dbReference type="SAM" id="Phobius"/>
    </source>
</evidence>
<dbReference type="GO" id="GO:0015990">
    <property type="term" value="P:electron transport coupled proton transport"/>
    <property type="evidence" value="ECO:0007669"/>
    <property type="project" value="TreeGrafter"/>
</dbReference>
<dbReference type="PANTHER" id="PTHR10422:SF35">
    <property type="entry name" value="CYTOCHROME BO(3) UBIQUINOL OXIDASE SUBUNIT 1"/>
    <property type="match status" value="1"/>
</dbReference>
<feature type="transmembrane region" description="Helical" evidence="10">
    <location>
        <begin position="29"/>
        <end position="50"/>
    </location>
</feature>
<dbReference type="PRINTS" id="PR01165">
    <property type="entry name" value="CYCOXIDASEI"/>
</dbReference>
<dbReference type="GO" id="GO:0004129">
    <property type="term" value="F:cytochrome-c oxidase activity"/>
    <property type="evidence" value="ECO:0007669"/>
    <property type="project" value="InterPro"/>
</dbReference>
<dbReference type="PANTHER" id="PTHR10422">
    <property type="entry name" value="CYTOCHROME C OXIDASE SUBUNIT 1"/>
    <property type="match status" value="1"/>
</dbReference>
<comment type="caution">
    <text evidence="12">The sequence shown here is derived from an EMBL/GenBank/DDBJ whole genome shotgun (WGS) entry which is preliminary data.</text>
</comment>
<evidence type="ECO:0000256" key="4">
    <source>
        <dbReference type="ARBA" id="ARBA00022660"/>
    </source>
</evidence>
<dbReference type="Pfam" id="PF00115">
    <property type="entry name" value="COX1"/>
    <property type="match status" value="1"/>
</dbReference>
<organism evidence="12 13">
    <name type="scientific">Hasllibacter halocynthiae</name>
    <dbReference type="NCBI Taxonomy" id="595589"/>
    <lineage>
        <taxon>Bacteria</taxon>
        <taxon>Pseudomonadati</taxon>
        <taxon>Pseudomonadota</taxon>
        <taxon>Alphaproteobacteria</taxon>
        <taxon>Rhodobacterales</taxon>
        <taxon>Roseobacteraceae</taxon>
        <taxon>Hasllibacter</taxon>
    </lineage>
</organism>
<name>A0A2T0X4D2_9RHOB</name>
<dbReference type="InterPro" id="IPR000883">
    <property type="entry name" value="Cyt_C_Oxase_1"/>
</dbReference>
<keyword evidence="8" id="KW-0186">Copper</keyword>
<keyword evidence="4" id="KW-0679">Respiratory chain</keyword>
<keyword evidence="10" id="KW-1133">Transmembrane helix</keyword>
<evidence type="ECO:0000259" key="11">
    <source>
        <dbReference type="PROSITE" id="PS50855"/>
    </source>
</evidence>
<evidence type="ECO:0000313" key="13">
    <source>
        <dbReference type="Proteomes" id="UP000238801"/>
    </source>
</evidence>
<dbReference type="GO" id="GO:0020037">
    <property type="term" value="F:heme binding"/>
    <property type="evidence" value="ECO:0007669"/>
    <property type="project" value="InterPro"/>
</dbReference>